<name>A0ABW4RTY0_9ACTN</name>
<feature type="domain" description="NADP-dependent oxidoreductase" evidence="2">
    <location>
        <begin position="19"/>
        <end position="313"/>
    </location>
</feature>
<dbReference type="CDD" id="cd19078">
    <property type="entry name" value="AKR_AKR13C1_2"/>
    <property type="match status" value="1"/>
</dbReference>
<evidence type="ECO:0000256" key="1">
    <source>
        <dbReference type="ARBA" id="ARBA00023002"/>
    </source>
</evidence>
<dbReference type="InterPro" id="IPR023210">
    <property type="entry name" value="NADP_OxRdtase_dom"/>
</dbReference>
<accession>A0ABW4RTY0</accession>
<dbReference type="InterPro" id="IPR036812">
    <property type="entry name" value="NAD(P)_OxRdtase_dom_sf"/>
</dbReference>
<evidence type="ECO:0000259" key="2">
    <source>
        <dbReference type="Pfam" id="PF00248"/>
    </source>
</evidence>
<reference evidence="4" key="1">
    <citation type="journal article" date="2019" name="Int. J. Syst. Evol. Microbiol.">
        <title>The Global Catalogue of Microorganisms (GCM) 10K type strain sequencing project: providing services to taxonomists for standard genome sequencing and annotation.</title>
        <authorList>
            <consortium name="The Broad Institute Genomics Platform"/>
            <consortium name="The Broad Institute Genome Sequencing Center for Infectious Disease"/>
            <person name="Wu L."/>
            <person name="Ma J."/>
        </authorList>
    </citation>
    <scope>NUCLEOTIDE SEQUENCE [LARGE SCALE GENOMIC DNA]</scope>
    <source>
        <strain evidence="4">CAIM 431</strain>
    </source>
</reference>
<gene>
    <name evidence="3" type="ORF">ACFSCS_05600</name>
</gene>
<comment type="caution">
    <text evidence="3">The sequence shown here is derived from an EMBL/GenBank/DDBJ whole genome shotgun (WGS) entry which is preliminary data.</text>
</comment>
<dbReference type="RefSeq" id="WP_343872739.1">
    <property type="nucleotide sequence ID" value="NZ_BAAAIX010000009.1"/>
</dbReference>
<protein>
    <submittedName>
        <fullName evidence="3">Aldo/keto reductase</fullName>
    </submittedName>
</protein>
<dbReference type="PANTHER" id="PTHR43625:SF77">
    <property type="entry name" value="ALDO-KETO REDUCTASE"/>
    <property type="match status" value="1"/>
</dbReference>
<dbReference type="Proteomes" id="UP001597326">
    <property type="component" value="Unassembled WGS sequence"/>
</dbReference>
<dbReference type="Gene3D" id="3.20.20.100">
    <property type="entry name" value="NADP-dependent oxidoreductase domain"/>
    <property type="match status" value="1"/>
</dbReference>
<keyword evidence="1" id="KW-0560">Oxidoreductase</keyword>
<evidence type="ECO:0000313" key="4">
    <source>
        <dbReference type="Proteomes" id="UP001597326"/>
    </source>
</evidence>
<dbReference type="SUPFAM" id="SSF51430">
    <property type="entry name" value="NAD(P)-linked oxidoreductase"/>
    <property type="match status" value="1"/>
</dbReference>
<dbReference type="PANTHER" id="PTHR43625">
    <property type="entry name" value="AFLATOXIN B1 ALDEHYDE REDUCTASE"/>
    <property type="match status" value="1"/>
</dbReference>
<dbReference type="InterPro" id="IPR050791">
    <property type="entry name" value="Aldo-Keto_reductase"/>
</dbReference>
<organism evidence="3 4">
    <name type="scientific">Luteococcus peritonei</name>
    <dbReference type="NCBI Taxonomy" id="88874"/>
    <lineage>
        <taxon>Bacteria</taxon>
        <taxon>Bacillati</taxon>
        <taxon>Actinomycetota</taxon>
        <taxon>Actinomycetes</taxon>
        <taxon>Propionibacteriales</taxon>
        <taxon>Propionibacteriaceae</taxon>
        <taxon>Luteococcus</taxon>
    </lineage>
</organism>
<sequence>MLQKRTLGHGSSALEVSILGLGCMGMSGGYSDHPDREEMVRLLRRSVEMGVTFFDTAEVYGAGHNEQLVGEALAEVRDKVQIATKFCWEIDHRAGRQLERRLRPDEVATACEGSLQRLGTDRIDLYYQHRINPEIAIEEYAGALAELVQAGKIRGYGLSEPSAETLRRAHAVHPVTAVQTEYSLWWRRPEAEVLPTCEELGIGFVAYSPLGKGFLTGTVDSSTTFEQGNDIRTTIPRFQPQALARNLELVELVRRVAQEQAIEPSQVALAWLLSRRPFIVPIPGTRKPERLRENLRAADVEIEQADLDELTEAIGQIEIEGGRYAEEAERMTNL</sequence>
<dbReference type="Pfam" id="PF00248">
    <property type="entry name" value="Aldo_ket_red"/>
    <property type="match status" value="1"/>
</dbReference>
<keyword evidence="4" id="KW-1185">Reference proteome</keyword>
<evidence type="ECO:0000313" key="3">
    <source>
        <dbReference type="EMBL" id="MFD1889666.1"/>
    </source>
</evidence>
<proteinExistence type="predicted"/>
<dbReference type="EMBL" id="JBHUFZ010000011">
    <property type="protein sequence ID" value="MFD1889666.1"/>
    <property type="molecule type" value="Genomic_DNA"/>
</dbReference>